<dbReference type="SUPFAM" id="SSF54654">
    <property type="entry name" value="CI-2 family of serine protease inhibitors"/>
    <property type="match status" value="1"/>
</dbReference>
<organism evidence="5 6">
    <name type="scientific">Jatropha curcas</name>
    <name type="common">Barbados nut</name>
    <dbReference type="NCBI Taxonomy" id="180498"/>
    <lineage>
        <taxon>Eukaryota</taxon>
        <taxon>Viridiplantae</taxon>
        <taxon>Streptophyta</taxon>
        <taxon>Embryophyta</taxon>
        <taxon>Tracheophyta</taxon>
        <taxon>Spermatophyta</taxon>
        <taxon>Magnoliopsida</taxon>
        <taxon>eudicotyledons</taxon>
        <taxon>Gunneridae</taxon>
        <taxon>Pentapetalae</taxon>
        <taxon>rosids</taxon>
        <taxon>fabids</taxon>
        <taxon>Malpighiales</taxon>
        <taxon>Euphorbiaceae</taxon>
        <taxon>Crotonoideae</taxon>
        <taxon>Jatropheae</taxon>
        <taxon>Jatropha</taxon>
    </lineage>
</organism>
<dbReference type="GO" id="GO:0004867">
    <property type="term" value="F:serine-type endopeptidase inhibitor activity"/>
    <property type="evidence" value="ECO:0007669"/>
    <property type="project" value="UniProtKB-KW"/>
</dbReference>
<accession>A0A067KV14</accession>
<evidence type="ECO:0000256" key="1">
    <source>
        <dbReference type="ARBA" id="ARBA00008210"/>
    </source>
</evidence>
<evidence type="ECO:0000313" key="5">
    <source>
        <dbReference type="EMBL" id="KDP35674.1"/>
    </source>
</evidence>
<dbReference type="OrthoDB" id="10013825at2759"/>
<dbReference type="InterPro" id="IPR036354">
    <property type="entry name" value="Prot_inh_pot1_sf"/>
</dbReference>
<dbReference type="EMBL" id="KK914482">
    <property type="protein sequence ID" value="KDP35674.1"/>
    <property type="molecule type" value="Genomic_DNA"/>
</dbReference>
<gene>
    <name evidence="5" type="ORF">JCGZ_09112</name>
</gene>
<protein>
    <submittedName>
        <fullName evidence="5">Uncharacterized protein</fullName>
    </submittedName>
</protein>
<comment type="similarity">
    <text evidence="1">Belongs to the protease inhibitor I13 (potato type I serine protease inhibitor) family.</text>
</comment>
<dbReference type="PANTHER" id="PTHR33091:SF29">
    <property type="entry name" value="SUBTILISIN INHIBITOR 1"/>
    <property type="match status" value="1"/>
</dbReference>
<reference evidence="5 6" key="1">
    <citation type="journal article" date="2014" name="PLoS ONE">
        <title>Global Analysis of Gene Expression Profiles in Physic Nut (Jatropha curcas L.) Seedlings Exposed to Salt Stress.</title>
        <authorList>
            <person name="Zhang L."/>
            <person name="Zhang C."/>
            <person name="Wu P."/>
            <person name="Chen Y."/>
            <person name="Li M."/>
            <person name="Jiang H."/>
            <person name="Wu G."/>
        </authorList>
    </citation>
    <scope>NUCLEOTIDE SEQUENCE [LARGE SCALE GENOMIC DNA]</scope>
    <source>
        <strain evidence="6">cv. GZQX0401</strain>
        <tissue evidence="5">Young leaves</tissue>
    </source>
</reference>
<sequence>MGEKQETNPSQEQPTLPRQYGDLVGSDSAKKTIWHDLVGLTVEEAERKIKEEMPGAEIQVVQPDCFVTMDFKRNRIRLFLDSSGLIARAPRIG</sequence>
<feature type="compositionally biased region" description="Polar residues" evidence="4">
    <location>
        <begin position="7"/>
        <end position="16"/>
    </location>
</feature>
<dbReference type="InterPro" id="IPR000864">
    <property type="entry name" value="Prot_inh_pot1"/>
</dbReference>
<dbReference type="Pfam" id="PF00280">
    <property type="entry name" value="potato_inhibit"/>
    <property type="match status" value="1"/>
</dbReference>
<dbReference type="GO" id="GO:0009611">
    <property type="term" value="P:response to wounding"/>
    <property type="evidence" value="ECO:0007669"/>
    <property type="project" value="InterPro"/>
</dbReference>
<evidence type="ECO:0000256" key="2">
    <source>
        <dbReference type="ARBA" id="ARBA00022690"/>
    </source>
</evidence>
<dbReference type="AlphaFoldDB" id="A0A067KV14"/>
<keyword evidence="3" id="KW-0722">Serine protease inhibitor</keyword>
<evidence type="ECO:0000256" key="4">
    <source>
        <dbReference type="SAM" id="MobiDB-lite"/>
    </source>
</evidence>
<proteinExistence type="inferred from homology"/>
<dbReference type="Proteomes" id="UP000027138">
    <property type="component" value="Unassembled WGS sequence"/>
</dbReference>
<dbReference type="PANTHER" id="PTHR33091">
    <property type="entry name" value="PROTEIN, PUTATIVE, EXPRESSED-RELATED"/>
    <property type="match status" value="1"/>
</dbReference>
<keyword evidence="2" id="KW-0646">Protease inhibitor</keyword>
<evidence type="ECO:0000313" key="6">
    <source>
        <dbReference type="Proteomes" id="UP000027138"/>
    </source>
</evidence>
<keyword evidence="6" id="KW-1185">Reference proteome</keyword>
<evidence type="ECO:0000256" key="3">
    <source>
        <dbReference type="ARBA" id="ARBA00022900"/>
    </source>
</evidence>
<feature type="region of interest" description="Disordered" evidence="4">
    <location>
        <begin position="1"/>
        <end position="24"/>
    </location>
</feature>
<dbReference type="Gene3D" id="3.30.10.10">
    <property type="entry name" value="Trypsin Inhibitor V, subunit A"/>
    <property type="match status" value="1"/>
</dbReference>
<name>A0A067KV14_JATCU</name>